<proteinExistence type="predicted"/>
<evidence type="ECO:0000313" key="1">
    <source>
        <dbReference type="EMBL" id="KAK2111646.1"/>
    </source>
</evidence>
<reference evidence="1 2" key="1">
    <citation type="submission" date="2023-05" db="EMBL/GenBank/DDBJ databases">
        <title>B98-5 Cell Line De Novo Hybrid Assembly: An Optical Mapping Approach.</title>
        <authorList>
            <person name="Kananen K."/>
            <person name="Auerbach J.A."/>
            <person name="Kautto E."/>
            <person name="Blachly J.S."/>
        </authorList>
    </citation>
    <scope>NUCLEOTIDE SEQUENCE [LARGE SCALE GENOMIC DNA]</scope>
    <source>
        <strain evidence="1">B95-8</strain>
        <tissue evidence="1">Cell line</tissue>
    </source>
</reference>
<organism evidence="1 2">
    <name type="scientific">Saguinus oedipus</name>
    <name type="common">Cotton-top tamarin</name>
    <name type="synonym">Oedipomidas oedipus</name>
    <dbReference type="NCBI Taxonomy" id="9490"/>
    <lineage>
        <taxon>Eukaryota</taxon>
        <taxon>Metazoa</taxon>
        <taxon>Chordata</taxon>
        <taxon>Craniata</taxon>
        <taxon>Vertebrata</taxon>
        <taxon>Euteleostomi</taxon>
        <taxon>Mammalia</taxon>
        <taxon>Eutheria</taxon>
        <taxon>Euarchontoglires</taxon>
        <taxon>Primates</taxon>
        <taxon>Haplorrhini</taxon>
        <taxon>Platyrrhini</taxon>
        <taxon>Cebidae</taxon>
        <taxon>Callitrichinae</taxon>
        <taxon>Saguinus</taxon>
    </lineage>
</organism>
<keyword evidence="2" id="KW-1185">Reference proteome</keyword>
<accession>A0ABQ9VQK3</accession>
<protein>
    <submittedName>
        <fullName evidence="1">Uncharacterized protein</fullName>
    </submittedName>
</protein>
<evidence type="ECO:0000313" key="2">
    <source>
        <dbReference type="Proteomes" id="UP001266305"/>
    </source>
</evidence>
<name>A0ABQ9VQK3_SAGOE</name>
<dbReference type="Proteomes" id="UP001266305">
    <property type="component" value="Unassembled WGS sequence"/>
</dbReference>
<gene>
    <name evidence="1" type="ORF">P7K49_011392</name>
</gene>
<comment type="caution">
    <text evidence="1">The sequence shown here is derived from an EMBL/GenBank/DDBJ whole genome shotgun (WGS) entry which is preliminary data.</text>
</comment>
<feature type="non-terminal residue" evidence="1">
    <location>
        <position position="57"/>
    </location>
</feature>
<feature type="non-terminal residue" evidence="1">
    <location>
        <position position="1"/>
    </location>
</feature>
<dbReference type="EMBL" id="JASSZA010000005">
    <property type="protein sequence ID" value="KAK2111646.1"/>
    <property type="molecule type" value="Genomic_DNA"/>
</dbReference>
<sequence length="57" mass="6411">TESPDEEEVSFLSLHVAVLEPNSHEIVKCPGGHIRTSAKDHMGWAQTDQSTPRKLQW</sequence>